<protein>
    <submittedName>
        <fullName evidence="1">Uncharacterized protein</fullName>
    </submittedName>
</protein>
<name>A0A3D9BAG6_9FLAO</name>
<organism evidence="1 2">
    <name type="scientific">Candidatus Chryseobacterium massiliense</name>
    <dbReference type="NCBI Taxonomy" id="204089"/>
    <lineage>
        <taxon>Bacteria</taxon>
        <taxon>Pseudomonadati</taxon>
        <taxon>Bacteroidota</taxon>
        <taxon>Flavobacteriia</taxon>
        <taxon>Flavobacteriales</taxon>
        <taxon>Weeksellaceae</taxon>
        <taxon>Chryseobacterium group</taxon>
        <taxon>Chryseobacterium</taxon>
    </lineage>
</organism>
<dbReference type="Proteomes" id="UP000256924">
    <property type="component" value="Unassembled WGS sequence"/>
</dbReference>
<keyword evidence="2" id="KW-1185">Reference proteome</keyword>
<proteinExistence type="predicted"/>
<evidence type="ECO:0000313" key="1">
    <source>
        <dbReference type="EMBL" id="REC50640.1"/>
    </source>
</evidence>
<reference evidence="1 2" key="1">
    <citation type="journal article" date="2004" name="Emerg. Infect. Dis.">
        <title>Amoebae-resisting bacteria isolated from human nasal swabs by amoebal coculture.</title>
        <authorList>
            <person name="Greub G."/>
            <person name="La Scola B."/>
            <person name="Raoult D."/>
        </authorList>
    </citation>
    <scope>NUCLEOTIDE SEQUENCE [LARGE SCALE GENOMIC DNA]</scope>
    <source>
        <strain evidence="1 2">CCUG 51329</strain>
    </source>
</reference>
<evidence type="ECO:0000313" key="2">
    <source>
        <dbReference type="Proteomes" id="UP000256924"/>
    </source>
</evidence>
<sequence>MYELFDNEGKKIEHHDLQDKSHWCKDGEKIEEAFIRLFGKQLNLAINPAKEHDPYAPDLINTATGKLGDLKLQSTPFFRARKLFGIDPTYAVVFNDKDKSRYQEKYPDITIYYWVNWIAVRYKTEWSEINAQPLNGVWKSAFREFNKYLSTRPLHSYQQRVDDTKGNAKGSYVCDIRDGVFEKLI</sequence>
<accession>A0A3D9BAG6</accession>
<dbReference type="EMBL" id="QNVU01000014">
    <property type="protein sequence ID" value="REC50640.1"/>
    <property type="molecule type" value="Genomic_DNA"/>
</dbReference>
<dbReference type="RefSeq" id="WP_116098443.1">
    <property type="nucleotide sequence ID" value="NZ_QNVU01000014.1"/>
</dbReference>
<comment type="caution">
    <text evidence="1">The sequence shown here is derived from an EMBL/GenBank/DDBJ whole genome shotgun (WGS) entry which is preliminary data.</text>
</comment>
<dbReference type="AlphaFoldDB" id="A0A3D9BAG6"/>
<gene>
    <name evidence="1" type="ORF">DRF68_09090</name>
</gene>